<evidence type="ECO:0008006" key="3">
    <source>
        <dbReference type="Google" id="ProtNLM"/>
    </source>
</evidence>
<accession>A0ABW3CDC1</accession>
<keyword evidence="2" id="KW-1185">Reference proteome</keyword>
<proteinExistence type="predicted"/>
<comment type="caution">
    <text evidence="1">The sequence shown here is derived from an EMBL/GenBank/DDBJ whole genome shotgun (WGS) entry which is preliminary data.</text>
</comment>
<feature type="non-terminal residue" evidence="1">
    <location>
        <position position="1"/>
    </location>
</feature>
<protein>
    <recommendedName>
        <fullName evidence="3">DUF2268 domain-containing protein</fullName>
    </recommendedName>
</protein>
<dbReference type="Proteomes" id="UP001597083">
    <property type="component" value="Unassembled WGS sequence"/>
</dbReference>
<sequence length="81" mass="9106">AYEGRPEDEVAAYLIRWALLSEAEVAAAMGALRAPIMEVYTLGYYIGWKLLKAWLNVPDRPARVRRLLTEQLLPADVSTTT</sequence>
<evidence type="ECO:0000313" key="1">
    <source>
        <dbReference type="EMBL" id="MFD0851644.1"/>
    </source>
</evidence>
<reference evidence="2" key="1">
    <citation type="journal article" date="2019" name="Int. J. Syst. Evol. Microbiol.">
        <title>The Global Catalogue of Microorganisms (GCM) 10K type strain sequencing project: providing services to taxonomists for standard genome sequencing and annotation.</title>
        <authorList>
            <consortium name="The Broad Institute Genomics Platform"/>
            <consortium name="The Broad Institute Genome Sequencing Center for Infectious Disease"/>
            <person name="Wu L."/>
            <person name="Ma J."/>
        </authorList>
    </citation>
    <scope>NUCLEOTIDE SEQUENCE [LARGE SCALE GENOMIC DNA]</scope>
    <source>
        <strain evidence="2">JCM 31696</strain>
    </source>
</reference>
<gene>
    <name evidence="1" type="ORF">ACFQ07_05410</name>
</gene>
<evidence type="ECO:0000313" key="2">
    <source>
        <dbReference type="Proteomes" id="UP001597083"/>
    </source>
</evidence>
<dbReference type="EMBL" id="JBHTIR010000658">
    <property type="protein sequence ID" value="MFD0851644.1"/>
    <property type="molecule type" value="Genomic_DNA"/>
</dbReference>
<name>A0ABW3CDC1_9ACTN</name>
<organism evidence="1 2">
    <name type="scientific">Actinomadura adrarensis</name>
    <dbReference type="NCBI Taxonomy" id="1819600"/>
    <lineage>
        <taxon>Bacteria</taxon>
        <taxon>Bacillati</taxon>
        <taxon>Actinomycetota</taxon>
        <taxon>Actinomycetes</taxon>
        <taxon>Streptosporangiales</taxon>
        <taxon>Thermomonosporaceae</taxon>
        <taxon>Actinomadura</taxon>
    </lineage>
</organism>